<evidence type="ECO:0000313" key="2">
    <source>
        <dbReference type="Proteomes" id="UP000257030"/>
    </source>
</evidence>
<protein>
    <submittedName>
        <fullName evidence="1">Uncharacterized protein</fullName>
    </submittedName>
</protein>
<sequence>MEFESEKEMQKWLSNIFAKGLCLADIIINYEEFISSSDHLNYPDSSHQKIAHSFLHCLKSFENHEVLMEDKNISLNSDDILRPDFLLYSPATESIIIVELKNQKGSTRQTATEIGAYAAEIRSYLPFLSEGDLVNVIVSSEWPTLLCHFTYNEIVWLHKRIICLEPTHSGGETALNIVDPYIIFKERMTPSISAQQLGGYQICLYDDQLYAGGDYMRLQEFENSMFIALHAMSAKGNSLKAHGFAFLWRHRFDVGVAPYNITVMNFASFQTPMLTIENSTFKENIFSNKLIKAIHDHNPEGHSNTLDIISDYADTFLKEFCSPRAEGYSNWQTLKPRIFTEIAIAFVGWGYFQECLFDRLAKMPKHEEADIRFESTDPLFAIAMLNEIIT</sequence>
<dbReference type="OrthoDB" id="1416113at2"/>
<dbReference type="AlphaFoldDB" id="A0A3D9DNN1"/>
<reference evidence="1 2" key="1">
    <citation type="journal article" date="2010" name="Syst. Appl. Microbiol.">
        <title>Four new species of Chryseobacterium from the rhizosphere of coastal sand dune plants, Chryseobacterium elymi sp. nov., Chryseobacterium hagamense sp. nov., Chryseobacterium lathyri sp. nov. and Chryseobacterium rhizosphaerae sp. nov.</title>
        <authorList>
            <person name="Cho S.H."/>
            <person name="Lee K.S."/>
            <person name="Shin D.S."/>
            <person name="Han J.H."/>
            <person name="Park K.S."/>
            <person name="Lee C.H."/>
            <person name="Park K.H."/>
            <person name="Kim S.B."/>
        </authorList>
    </citation>
    <scope>NUCLEOTIDE SEQUENCE [LARGE SCALE GENOMIC DNA]</scope>
    <source>
        <strain evidence="1 2">KCTC 22547</strain>
    </source>
</reference>
<keyword evidence="2" id="KW-1185">Reference proteome</keyword>
<name>A0A3D9DNN1_9FLAO</name>
<dbReference type="EMBL" id="QNUH01000004">
    <property type="protein sequence ID" value="REC79441.1"/>
    <property type="molecule type" value="Genomic_DNA"/>
</dbReference>
<organism evidence="1 2">
    <name type="scientific">Chryseobacterium elymi</name>
    <dbReference type="NCBI Taxonomy" id="395936"/>
    <lineage>
        <taxon>Bacteria</taxon>
        <taxon>Pseudomonadati</taxon>
        <taxon>Bacteroidota</taxon>
        <taxon>Flavobacteriia</taxon>
        <taxon>Flavobacteriales</taxon>
        <taxon>Weeksellaceae</taxon>
        <taxon>Chryseobacterium group</taxon>
        <taxon>Chryseobacterium</taxon>
    </lineage>
</organism>
<dbReference type="RefSeq" id="WP_116011264.1">
    <property type="nucleotide sequence ID" value="NZ_QNUH01000004.1"/>
</dbReference>
<dbReference type="Proteomes" id="UP000257030">
    <property type="component" value="Unassembled WGS sequence"/>
</dbReference>
<proteinExistence type="predicted"/>
<evidence type="ECO:0000313" key="1">
    <source>
        <dbReference type="EMBL" id="REC79441.1"/>
    </source>
</evidence>
<comment type="caution">
    <text evidence="1">The sequence shown here is derived from an EMBL/GenBank/DDBJ whole genome shotgun (WGS) entry which is preliminary data.</text>
</comment>
<accession>A0A3D9DNN1</accession>
<gene>
    <name evidence="1" type="ORF">DRF60_06355</name>
</gene>